<name>A0A4S3MR94_9RHOB</name>
<keyword evidence="2" id="KW-0812">Transmembrane</keyword>
<proteinExistence type="predicted"/>
<feature type="region of interest" description="Disordered" evidence="1">
    <location>
        <begin position="91"/>
        <end position="110"/>
    </location>
</feature>
<evidence type="ECO:0008006" key="5">
    <source>
        <dbReference type="Google" id="ProtNLM"/>
    </source>
</evidence>
<sequence>MFRNWGFLLGEIWVLLLLAALIGLLAGWIIWGRRAAPAPVGHDSGEADRLRTALSECEARGKAQSRRLTALERELDDAGNRLMKAETLAKEATDAAPQARPSPVMPPVADLPDESVTEPGRTMAVETVRPEALAAARGGQPDDLKKIKGIGPKLEQLCHRLGFFHFDQIAAWTVAEIAWVDENLEGFKGRVTRDEWVKQAAILSAGGSTEFARRVQDGEVY</sequence>
<keyword evidence="4" id="KW-1185">Reference proteome</keyword>
<dbReference type="AlphaFoldDB" id="A0A4S3MR94"/>
<accession>A0A4S3MR94</accession>
<keyword evidence="2" id="KW-0472">Membrane</keyword>
<evidence type="ECO:0000256" key="1">
    <source>
        <dbReference type="SAM" id="MobiDB-lite"/>
    </source>
</evidence>
<dbReference type="Proteomes" id="UP000309450">
    <property type="component" value="Unassembled WGS sequence"/>
</dbReference>
<dbReference type="EMBL" id="SSND01000001">
    <property type="protein sequence ID" value="THD85060.1"/>
    <property type="molecule type" value="Genomic_DNA"/>
</dbReference>
<protein>
    <recommendedName>
        <fullName evidence="5">NADH:ubiquinone oxidoreductase</fullName>
    </recommendedName>
</protein>
<comment type="caution">
    <text evidence="3">The sequence shown here is derived from an EMBL/GenBank/DDBJ whole genome shotgun (WGS) entry which is preliminary data.</text>
</comment>
<evidence type="ECO:0000256" key="2">
    <source>
        <dbReference type="SAM" id="Phobius"/>
    </source>
</evidence>
<dbReference type="Gene3D" id="1.10.150.20">
    <property type="entry name" value="5' to 3' exonuclease, C-terminal subdomain"/>
    <property type="match status" value="1"/>
</dbReference>
<dbReference type="OrthoDB" id="9807941at2"/>
<evidence type="ECO:0000313" key="3">
    <source>
        <dbReference type="EMBL" id="THD85060.1"/>
    </source>
</evidence>
<evidence type="ECO:0000313" key="4">
    <source>
        <dbReference type="Proteomes" id="UP000309450"/>
    </source>
</evidence>
<reference evidence="3 4" key="1">
    <citation type="submission" date="2019-04" db="EMBL/GenBank/DDBJ databases">
        <title>Draft genome sequence of Gemmobacter aestuarii sp. nov.</title>
        <authorList>
            <person name="Hameed A."/>
            <person name="Lin S.-Y."/>
            <person name="Shahina M."/>
            <person name="Lai W.-A."/>
            <person name="Young C.-C."/>
        </authorList>
    </citation>
    <scope>NUCLEOTIDE SEQUENCE [LARGE SCALE GENOMIC DNA]</scope>
    <source>
        <strain evidence="3 4">CC-PW-75</strain>
    </source>
</reference>
<keyword evidence="2" id="KW-1133">Transmembrane helix</keyword>
<organism evidence="3 4">
    <name type="scientific">Aliigemmobacter aestuarii</name>
    <dbReference type="NCBI Taxonomy" id="1445661"/>
    <lineage>
        <taxon>Bacteria</taxon>
        <taxon>Pseudomonadati</taxon>
        <taxon>Pseudomonadota</taxon>
        <taxon>Alphaproteobacteria</taxon>
        <taxon>Rhodobacterales</taxon>
        <taxon>Paracoccaceae</taxon>
        <taxon>Aliigemmobacter</taxon>
    </lineage>
</organism>
<gene>
    <name evidence="3" type="ORF">E7811_04895</name>
</gene>
<dbReference type="RefSeq" id="WP_136393437.1">
    <property type="nucleotide sequence ID" value="NZ_SSND01000001.1"/>
</dbReference>
<feature type="transmembrane region" description="Helical" evidence="2">
    <location>
        <begin position="12"/>
        <end position="31"/>
    </location>
</feature>